<dbReference type="AlphaFoldDB" id="A0A1M5GPV1"/>
<organism evidence="1 2">
    <name type="scientific">Kaistia soli DSM 19436</name>
    <dbReference type="NCBI Taxonomy" id="1122133"/>
    <lineage>
        <taxon>Bacteria</taxon>
        <taxon>Pseudomonadati</taxon>
        <taxon>Pseudomonadota</taxon>
        <taxon>Alphaproteobacteria</taxon>
        <taxon>Hyphomicrobiales</taxon>
        <taxon>Kaistiaceae</taxon>
        <taxon>Kaistia</taxon>
    </lineage>
</organism>
<evidence type="ECO:0000313" key="2">
    <source>
        <dbReference type="Proteomes" id="UP000184485"/>
    </source>
</evidence>
<keyword evidence="2" id="KW-1185">Reference proteome</keyword>
<gene>
    <name evidence="1" type="ORF">SAMN02745157_3483</name>
</gene>
<reference evidence="1 2" key="1">
    <citation type="submission" date="2016-11" db="EMBL/GenBank/DDBJ databases">
        <authorList>
            <person name="Jaros S."/>
            <person name="Januszkiewicz K."/>
            <person name="Wedrychowicz H."/>
        </authorList>
    </citation>
    <scope>NUCLEOTIDE SEQUENCE [LARGE SCALE GENOMIC DNA]</scope>
    <source>
        <strain evidence="1 2">DSM 19436</strain>
    </source>
</reference>
<protein>
    <submittedName>
        <fullName evidence="1">Uncharacterized protein</fullName>
    </submittedName>
</protein>
<evidence type="ECO:0000313" key="1">
    <source>
        <dbReference type="EMBL" id="SHG05774.1"/>
    </source>
</evidence>
<accession>A0A1M5GPV1</accession>
<dbReference type="EMBL" id="FQUP01000003">
    <property type="protein sequence ID" value="SHG05774.1"/>
    <property type="molecule type" value="Genomic_DNA"/>
</dbReference>
<dbReference type="Proteomes" id="UP000184485">
    <property type="component" value="Unassembled WGS sequence"/>
</dbReference>
<sequence length="302" mass="33147">MDYGMPVADPWLGVDSEAITAEVMALRALPKFNSAVIDLLDELLQNYAHRPALHVVMNDRGRFLVMLAAHLLHHVPDERGHRLSKARLAAYCHEWKICSRGRARAIGSGLRWAGFLEAGPALKDGRTRPIVPTPELDRLLTSLWSRLHEMIAQLMPEHGRSLASLDEHTFARRAEWALISLNFSGFRLLDHAPRLRALADSNAGLAIAVFAAISVARGDPPPSIASLARQFSVSRAHARQILQTAEIEGLLACDAKPIAPLEQWLLFDEFASLAAWLLVILIRVGSEADLVSGRPRAVAAAS</sequence>
<name>A0A1M5GPV1_9HYPH</name>
<proteinExistence type="predicted"/>